<dbReference type="PANTHER" id="PTHR23028">
    <property type="entry name" value="ACETYLTRANSFERASE"/>
    <property type="match status" value="1"/>
</dbReference>
<keyword evidence="4" id="KW-1185">Reference proteome</keyword>
<protein>
    <submittedName>
        <fullName evidence="3">Acyltransferase</fullName>
    </submittedName>
</protein>
<accession>A0A518RI79</accession>
<feature type="transmembrane region" description="Helical" evidence="1">
    <location>
        <begin position="284"/>
        <end position="302"/>
    </location>
</feature>
<evidence type="ECO:0000313" key="4">
    <source>
        <dbReference type="Proteomes" id="UP000318055"/>
    </source>
</evidence>
<feature type="transmembrane region" description="Helical" evidence="1">
    <location>
        <begin position="314"/>
        <end position="333"/>
    </location>
</feature>
<evidence type="ECO:0000256" key="1">
    <source>
        <dbReference type="SAM" id="Phobius"/>
    </source>
</evidence>
<sequence length="361" mass="39388">MDAMRAVLALTVAFGHLWGLLIEDYRPTASLLIRAGYFLAGFAHSAVILFFVLSGYWIARSVTGRAARGWRWDDYLIDRVARLGIVLVPALAIGGALDWIGYSVLALPTHHGLTGAWVFTQDLSQSLTVRALIGNLLFLQHLIVPPFGSNGPLWSLAFEFWYYLWFPALYLALRYQRPGIALASLAIAFANPEIAFGFLSWLCGAALHGLERRWPERRLPRWAPVPVGLLCLAVLLWGRTGDFGVEDPIEAASFALFLFALLRSDPPRFGALGPLAAYGARASFSLYAIHFPLMALAAGWVVGDARLAPDAGAALAAVAIMVLALAAAWLFAAQTEARTGALRAWLRRRVPAARAGGRPRR</sequence>
<dbReference type="KEGG" id="ssua:FPZ54_14720"/>
<feature type="transmembrane region" description="Helical" evidence="1">
    <location>
        <begin position="35"/>
        <end position="59"/>
    </location>
</feature>
<dbReference type="OrthoDB" id="9796461at2"/>
<dbReference type="InterPro" id="IPR050879">
    <property type="entry name" value="Acyltransferase_3"/>
</dbReference>
<organism evidence="3 4">
    <name type="scientific">Sphingomonas suaedae</name>
    <dbReference type="NCBI Taxonomy" id="2599297"/>
    <lineage>
        <taxon>Bacteria</taxon>
        <taxon>Pseudomonadati</taxon>
        <taxon>Pseudomonadota</taxon>
        <taxon>Alphaproteobacteria</taxon>
        <taxon>Sphingomonadales</taxon>
        <taxon>Sphingomonadaceae</taxon>
        <taxon>Sphingomonas</taxon>
    </lineage>
</organism>
<feature type="transmembrane region" description="Helical" evidence="1">
    <location>
        <begin position="156"/>
        <end position="173"/>
    </location>
</feature>
<proteinExistence type="predicted"/>
<dbReference type="Proteomes" id="UP000318055">
    <property type="component" value="Chromosome"/>
</dbReference>
<feature type="transmembrane region" description="Helical" evidence="1">
    <location>
        <begin position="179"/>
        <end position="207"/>
    </location>
</feature>
<dbReference type="InterPro" id="IPR002656">
    <property type="entry name" value="Acyl_transf_3_dom"/>
</dbReference>
<dbReference type="Pfam" id="PF01757">
    <property type="entry name" value="Acyl_transf_3"/>
    <property type="match status" value="1"/>
</dbReference>
<reference evidence="3 4" key="1">
    <citation type="submission" date="2019-07" db="EMBL/GenBank/DDBJ databases">
        <title>Sphingomonas alkalisoli sp. nov., isolated from rhizosphere soil of Suaedae salsa.</title>
        <authorList>
            <person name="Zhang H."/>
            <person name="Xu L."/>
            <person name="Zhang J.-X."/>
            <person name="Sun J.-Q."/>
        </authorList>
    </citation>
    <scope>NUCLEOTIDE SEQUENCE [LARGE SCALE GENOMIC DNA]</scope>
    <source>
        <strain evidence="3 4">XS-10</strain>
    </source>
</reference>
<dbReference type="RefSeq" id="WP_145848402.1">
    <property type="nucleotide sequence ID" value="NZ_CP042239.1"/>
</dbReference>
<feature type="domain" description="Acyltransferase 3" evidence="2">
    <location>
        <begin position="1"/>
        <end position="332"/>
    </location>
</feature>
<dbReference type="GO" id="GO:0016747">
    <property type="term" value="F:acyltransferase activity, transferring groups other than amino-acyl groups"/>
    <property type="evidence" value="ECO:0007669"/>
    <property type="project" value="InterPro"/>
</dbReference>
<feature type="transmembrane region" description="Helical" evidence="1">
    <location>
        <begin position="80"/>
        <end position="107"/>
    </location>
</feature>
<feature type="transmembrane region" description="Helical" evidence="1">
    <location>
        <begin position="219"/>
        <end position="237"/>
    </location>
</feature>
<name>A0A518RI79_9SPHN</name>
<keyword evidence="1" id="KW-1133">Transmembrane helix</keyword>
<keyword evidence="3" id="KW-0808">Transferase</keyword>
<keyword evidence="1" id="KW-0472">Membrane</keyword>
<evidence type="ECO:0000313" key="3">
    <source>
        <dbReference type="EMBL" id="QDX27130.1"/>
    </source>
</evidence>
<dbReference type="EMBL" id="CP042239">
    <property type="protein sequence ID" value="QDX27130.1"/>
    <property type="molecule type" value="Genomic_DNA"/>
</dbReference>
<dbReference type="AlphaFoldDB" id="A0A518RI79"/>
<gene>
    <name evidence="3" type="ORF">FPZ54_14720</name>
</gene>
<keyword evidence="3" id="KW-0012">Acyltransferase</keyword>
<evidence type="ECO:0000259" key="2">
    <source>
        <dbReference type="Pfam" id="PF01757"/>
    </source>
</evidence>
<keyword evidence="1" id="KW-0812">Transmembrane</keyword>